<dbReference type="GO" id="GO:0005524">
    <property type="term" value="F:ATP binding"/>
    <property type="evidence" value="ECO:0007669"/>
    <property type="project" value="UniProtKB-KW"/>
</dbReference>
<dbReference type="InterPro" id="IPR011006">
    <property type="entry name" value="CheY-like_superfamily"/>
</dbReference>
<comment type="catalytic activity">
    <reaction evidence="1">
        <text>ATP + protein L-histidine = ADP + protein N-phospho-L-histidine.</text>
        <dbReference type="EC" id="2.7.13.3"/>
    </reaction>
</comment>
<dbReference type="SMART" id="SM00388">
    <property type="entry name" value="HisKA"/>
    <property type="match status" value="1"/>
</dbReference>
<dbReference type="PRINTS" id="PR00344">
    <property type="entry name" value="BCTRLSENSOR"/>
</dbReference>
<evidence type="ECO:0000256" key="6">
    <source>
        <dbReference type="ARBA" id="ARBA00022777"/>
    </source>
</evidence>
<evidence type="ECO:0000256" key="2">
    <source>
        <dbReference type="ARBA" id="ARBA00012438"/>
    </source>
</evidence>
<evidence type="ECO:0000256" key="7">
    <source>
        <dbReference type="ARBA" id="ARBA00022840"/>
    </source>
</evidence>
<dbReference type="InterPro" id="IPR036890">
    <property type="entry name" value="HATPase_C_sf"/>
</dbReference>
<dbReference type="EMBL" id="FTMD01000021">
    <property type="protein sequence ID" value="SIR57340.1"/>
    <property type="molecule type" value="Genomic_DNA"/>
</dbReference>
<keyword evidence="16" id="KW-1185">Reference proteome</keyword>
<dbReference type="Gene3D" id="3.30.450.20">
    <property type="entry name" value="PAS domain"/>
    <property type="match status" value="1"/>
</dbReference>
<dbReference type="NCBIfam" id="TIGR00229">
    <property type="entry name" value="sensory_box"/>
    <property type="match status" value="1"/>
</dbReference>
<dbReference type="SMART" id="SM00387">
    <property type="entry name" value="HATPase_c"/>
    <property type="match status" value="1"/>
</dbReference>
<feature type="coiled-coil region" evidence="10">
    <location>
        <begin position="154"/>
        <end position="195"/>
    </location>
</feature>
<sequence>MEGLGTSHAAEIARLEDELARSRAMAERARQLIESAPDAIVVVDNGGRIVLINAQTERLFGYARAELIGQSIEMLVPQQLRGDHVGKRNAYIGKPSVRPMGTGLDLAGQRKDGSQVPIEISLSPLGNGDSVLISAAIRDITERRAAQAALRQARDELELRVRERTAELEQANRALQTEMEDRAAAERALHQAQKMEAVGQLTGGIAHDFNNLLTVVMGNLQLLARRVHNDPTAAELIKGALDAAWRGAELNRRLLAFSRKQRLAPVPLDLNDLIAGMTSLLRRSLGEHINIKLHEAVDLPPALADVTQLESALLNLAVNSRDAMPEGGTLTIETGAVSLDEHYAALEGDVKPGAYVMLAVSDTGCGMPPEVVQRAFDPFFTTKETGKGSGLGLAMVYGFVKQSGGHVKIYSEPGTGTTVKIFLPIIARPAGALPADAPAPRPDASGSETILVVEDEDKVRELVCRVLGGLGYRILQAPEGRTALALLAQEPGIDLLFTDVVLPGGMNGPEIARRARQQRPDLKLLYTSGYTGNALLELEAIPGEFRMISKPYRIEDLAQIVREVLDTGPA</sequence>
<evidence type="ECO:0000256" key="9">
    <source>
        <dbReference type="PROSITE-ProRule" id="PRU00169"/>
    </source>
</evidence>
<evidence type="ECO:0000259" key="14">
    <source>
        <dbReference type="PROSITE" id="PS50113"/>
    </source>
</evidence>
<dbReference type="Proteomes" id="UP000186819">
    <property type="component" value="Unassembled WGS sequence"/>
</dbReference>
<dbReference type="PANTHER" id="PTHR43065:SF49">
    <property type="entry name" value="HISTIDINE KINASE"/>
    <property type="match status" value="1"/>
</dbReference>
<dbReference type="CDD" id="cd00082">
    <property type="entry name" value="HisKA"/>
    <property type="match status" value="1"/>
</dbReference>
<dbReference type="Gene3D" id="3.30.565.10">
    <property type="entry name" value="Histidine kinase-like ATPase, C-terminal domain"/>
    <property type="match status" value="1"/>
</dbReference>
<evidence type="ECO:0000256" key="10">
    <source>
        <dbReference type="SAM" id="Coils"/>
    </source>
</evidence>
<dbReference type="InterPro" id="IPR035965">
    <property type="entry name" value="PAS-like_dom_sf"/>
</dbReference>
<feature type="domain" description="Response regulatory" evidence="12">
    <location>
        <begin position="449"/>
        <end position="565"/>
    </location>
</feature>
<evidence type="ECO:0000313" key="15">
    <source>
        <dbReference type="EMBL" id="SIR57340.1"/>
    </source>
</evidence>
<evidence type="ECO:0000256" key="1">
    <source>
        <dbReference type="ARBA" id="ARBA00000085"/>
    </source>
</evidence>
<dbReference type="InterPro" id="IPR003594">
    <property type="entry name" value="HATPase_dom"/>
</dbReference>
<keyword evidence="3 9" id="KW-0597">Phosphoprotein</keyword>
<dbReference type="STRING" id="34027.SAMN05421829_12123"/>
<dbReference type="SUPFAM" id="SSF52172">
    <property type="entry name" value="CheY-like"/>
    <property type="match status" value="1"/>
</dbReference>
<evidence type="ECO:0000256" key="4">
    <source>
        <dbReference type="ARBA" id="ARBA00022679"/>
    </source>
</evidence>
<dbReference type="OrthoDB" id="5389366at2"/>
<evidence type="ECO:0000256" key="3">
    <source>
        <dbReference type="ARBA" id="ARBA00022553"/>
    </source>
</evidence>
<keyword evidence="5" id="KW-0547">Nucleotide-binding</keyword>
<dbReference type="SMART" id="SM00448">
    <property type="entry name" value="REC"/>
    <property type="match status" value="1"/>
</dbReference>
<dbReference type="Pfam" id="PF02518">
    <property type="entry name" value="HATPase_c"/>
    <property type="match status" value="1"/>
</dbReference>
<keyword evidence="8" id="KW-0902">Two-component regulatory system</keyword>
<dbReference type="InterPro" id="IPR005467">
    <property type="entry name" value="His_kinase_dom"/>
</dbReference>
<dbReference type="InterPro" id="IPR000014">
    <property type="entry name" value="PAS"/>
</dbReference>
<evidence type="ECO:0000313" key="16">
    <source>
        <dbReference type="Proteomes" id="UP000186819"/>
    </source>
</evidence>
<dbReference type="AlphaFoldDB" id="A0A1N7C1A8"/>
<dbReference type="PROSITE" id="PS50109">
    <property type="entry name" value="HIS_KIN"/>
    <property type="match status" value="1"/>
</dbReference>
<dbReference type="Gene3D" id="1.10.287.130">
    <property type="match status" value="1"/>
</dbReference>
<evidence type="ECO:0000259" key="13">
    <source>
        <dbReference type="PROSITE" id="PS50112"/>
    </source>
</evidence>
<dbReference type="GO" id="GO:0000155">
    <property type="term" value="F:phosphorelay sensor kinase activity"/>
    <property type="evidence" value="ECO:0007669"/>
    <property type="project" value="InterPro"/>
</dbReference>
<accession>A0A1N7C1A8</accession>
<dbReference type="SUPFAM" id="SSF55785">
    <property type="entry name" value="PYP-like sensor domain (PAS domain)"/>
    <property type="match status" value="1"/>
</dbReference>
<dbReference type="CDD" id="cd00130">
    <property type="entry name" value="PAS"/>
    <property type="match status" value="1"/>
</dbReference>
<gene>
    <name evidence="15" type="ORF">SAMN05421829_12123</name>
</gene>
<dbReference type="SMART" id="SM00091">
    <property type="entry name" value="PAS"/>
    <property type="match status" value="1"/>
</dbReference>
<reference evidence="16" key="1">
    <citation type="submission" date="2017-01" db="EMBL/GenBank/DDBJ databases">
        <authorList>
            <person name="Varghese N."/>
            <person name="Submissions S."/>
        </authorList>
    </citation>
    <scope>NUCLEOTIDE SEQUENCE [LARGE SCALE GENOMIC DNA]</scope>
    <source>
        <strain evidence="16">ATCC 51758</strain>
    </source>
</reference>
<proteinExistence type="predicted"/>
<keyword evidence="4" id="KW-0808">Transferase</keyword>
<dbReference type="RefSeq" id="WP_076604177.1">
    <property type="nucleotide sequence ID" value="NZ_FTMD01000021.1"/>
</dbReference>
<dbReference type="PROSITE" id="PS50110">
    <property type="entry name" value="RESPONSE_REGULATORY"/>
    <property type="match status" value="1"/>
</dbReference>
<keyword evidence="6" id="KW-0418">Kinase</keyword>
<feature type="modified residue" description="4-aspartylphosphate" evidence="9">
    <location>
        <position position="499"/>
    </location>
</feature>
<feature type="domain" description="Histidine kinase" evidence="11">
    <location>
        <begin position="204"/>
        <end position="427"/>
    </location>
</feature>
<dbReference type="SUPFAM" id="SSF47384">
    <property type="entry name" value="Homodimeric domain of signal transducing histidine kinase"/>
    <property type="match status" value="1"/>
</dbReference>
<dbReference type="Pfam" id="PF00512">
    <property type="entry name" value="HisKA"/>
    <property type="match status" value="1"/>
</dbReference>
<keyword evidence="7" id="KW-0067">ATP-binding</keyword>
<dbReference type="InterPro" id="IPR003661">
    <property type="entry name" value="HisK_dim/P_dom"/>
</dbReference>
<organism evidence="15 16">
    <name type="scientific">Aromatoleum tolulyticum</name>
    <dbReference type="NCBI Taxonomy" id="34027"/>
    <lineage>
        <taxon>Bacteria</taxon>
        <taxon>Pseudomonadati</taxon>
        <taxon>Pseudomonadota</taxon>
        <taxon>Betaproteobacteria</taxon>
        <taxon>Rhodocyclales</taxon>
        <taxon>Rhodocyclaceae</taxon>
        <taxon>Aromatoleum</taxon>
    </lineage>
</organism>
<dbReference type="InterPro" id="IPR000700">
    <property type="entry name" value="PAS-assoc_C"/>
</dbReference>
<dbReference type="GO" id="GO:0006355">
    <property type="term" value="P:regulation of DNA-templated transcription"/>
    <property type="evidence" value="ECO:0007669"/>
    <property type="project" value="InterPro"/>
</dbReference>
<dbReference type="Gene3D" id="3.40.50.2300">
    <property type="match status" value="1"/>
</dbReference>
<dbReference type="PROSITE" id="PS50113">
    <property type="entry name" value="PAC"/>
    <property type="match status" value="1"/>
</dbReference>
<dbReference type="SUPFAM" id="SSF55874">
    <property type="entry name" value="ATPase domain of HSP90 chaperone/DNA topoisomerase II/histidine kinase"/>
    <property type="match status" value="1"/>
</dbReference>
<name>A0A1N7C1A8_9RHOO</name>
<dbReference type="InterPro" id="IPR013767">
    <property type="entry name" value="PAS_fold"/>
</dbReference>
<dbReference type="PROSITE" id="PS50112">
    <property type="entry name" value="PAS"/>
    <property type="match status" value="1"/>
</dbReference>
<evidence type="ECO:0000256" key="5">
    <source>
        <dbReference type="ARBA" id="ARBA00022741"/>
    </source>
</evidence>
<feature type="domain" description="PAC" evidence="14">
    <location>
        <begin position="102"/>
        <end position="152"/>
    </location>
</feature>
<dbReference type="EC" id="2.7.13.3" evidence="2"/>
<evidence type="ECO:0000256" key="8">
    <source>
        <dbReference type="ARBA" id="ARBA00023012"/>
    </source>
</evidence>
<evidence type="ECO:0000259" key="11">
    <source>
        <dbReference type="PROSITE" id="PS50109"/>
    </source>
</evidence>
<dbReference type="InterPro" id="IPR036097">
    <property type="entry name" value="HisK_dim/P_sf"/>
</dbReference>
<protein>
    <recommendedName>
        <fullName evidence="2">histidine kinase</fullName>
        <ecNumber evidence="2">2.7.13.3</ecNumber>
    </recommendedName>
</protein>
<dbReference type="Pfam" id="PF00072">
    <property type="entry name" value="Response_reg"/>
    <property type="match status" value="1"/>
</dbReference>
<feature type="domain" description="PAS" evidence="13">
    <location>
        <begin position="25"/>
        <end position="78"/>
    </location>
</feature>
<dbReference type="InterPro" id="IPR001789">
    <property type="entry name" value="Sig_transdc_resp-reg_receiver"/>
</dbReference>
<evidence type="ECO:0000259" key="12">
    <source>
        <dbReference type="PROSITE" id="PS50110"/>
    </source>
</evidence>
<dbReference type="InterPro" id="IPR004358">
    <property type="entry name" value="Sig_transdc_His_kin-like_C"/>
</dbReference>
<keyword evidence="10" id="KW-0175">Coiled coil</keyword>
<dbReference type="Pfam" id="PF00989">
    <property type="entry name" value="PAS"/>
    <property type="match status" value="1"/>
</dbReference>
<dbReference type="PANTHER" id="PTHR43065">
    <property type="entry name" value="SENSOR HISTIDINE KINASE"/>
    <property type="match status" value="1"/>
</dbReference>